<proteinExistence type="predicted"/>
<dbReference type="Proteomes" id="UP001138621">
    <property type="component" value="Unassembled WGS sequence"/>
</dbReference>
<dbReference type="Pfam" id="PF01557">
    <property type="entry name" value="FAA_hydrolase"/>
    <property type="match status" value="1"/>
</dbReference>
<dbReference type="AlphaFoldDB" id="A0AA40RPM2"/>
<dbReference type="Gene3D" id="3.90.850.10">
    <property type="entry name" value="Fumarylacetoacetase-like, C-terminal domain"/>
    <property type="match status" value="1"/>
</dbReference>
<protein>
    <submittedName>
        <fullName evidence="4">Hydratase</fullName>
    </submittedName>
</protein>
<dbReference type="InterPro" id="IPR050772">
    <property type="entry name" value="Hydratase-Decarb/MhpD_sf"/>
</dbReference>
<evidence type="ECO:0000256" key="2">
    <source>
        <dbReference type="ARBA" id="ARBA00023239"/>
    </source>
</evidence>
<organism evidence="4 5">
    <name type="scientific">Stutzerimonas stutzeri</name>
    <name type="common">Pseudomonas stutzeri</name>
    <dbReference type="NCBI Taxonomy" id="316"/>
    <lineage>
        <taxon>Bacteria</taxon>
        <taxon>Pseudomonadati</taxon>
        <taxon>Pseudomonadota</taxon>
        <taxon>Gammaproteobacteria</taxon>
        <taxon>Pseudomonadales</taxon>
        <taxon>Pseudomonadaceae</taxon>
        <taxon>Stutzerimonas</taxon>
    </lineage>
</organism>
<dbReference type="SUPFAM" id="SSF56529">
    <property type="entry name" value="FAH"/>
    <property type="match status" value="1"/>
</dbReference>
<evidence type="ECO:0000256" key="1">
    <source>
        <dbReference type="ARBA" id="ARBA00022797"/>
    </source>
</evidence>
<name>A0AA40RPM2_STUST</name>
<dbReference type="EMBL" id="JAAMRD010000002">
    <property type="protein sequence ID" value="MBA1303234.1"/>
    <property type="molecule type" value="Genomic_DNA"/>
</dbReference>
<comment type="caution">
    <text evidence="4">The sequence shown here is derived from an EMBL/GenBank/DDBJ whole genome shotgun (WGS) entry which is preliminary data.</text>
</comment>
<evidence type="ECO:0000313" key="5">
    <source>
        <dbReference type="Proteomes" id="UP001138621"/>
    </source>
</evidence>
<evidence type="ECO:0000313" key="4">
    <source>
        <dbReference type="EMBL" id="MBA1303234.1"/>
    </source>
</evidence>
<keyword evidence="2" id="KW-0456">Lyase</keyword>
<sequence length="285" mass="30534">MGRRTATRRRRPWSVPALCPTRAGQAAPPADRDPDVSEAHIDAVAKRLITAWRTGQRQPLSGLALPDTAAAYAVQRRVGHALGWFDGARPAAWKLGGAPGGMISAAAVQATAIHRSGWHVPPGYVTALGIEGELVVRLGRDLPDAPDLTEIRFAIDAWLPAIELCDTRLEGGIDADPLLRLADQQLNRALILGDAVQLLDLPNWSRNTAKLWVDSHEIVNANGSHPFLDPLSSLPWLARHAAAQGTPLRAGDLIATGSWTGIYWANPGQTITFGLTGVGEVRLNV</sequence>
<dbReference type="InterPro" id="IPR036663">
    <property type="entry name" value="Fumarylacetoacetase_C_sf"/>
</dbReference>
<dbReference type="PANTHER" id="PTHR30143:SF0">
    <property type="entry name" value="2-KETO-4-PENTENOATE HYDRATASE"/>
    <property type="match status" value="1"/>
</dbReference>
<feature type="domain" description="Fumarylacetoacetase-like C-terminal" evidence="3">
    <location>
        <begin position="109"/>
        <end position="285"/>
    </location>
</feature>
<accession>A0AA40RPM2</accession>
<keyword evidence="1" id="KW-0058">Aromatic hydrocarbons catabolism</keyword>
<dbReference type="GO" id="GO:0008684">
    <property type="term" value="F:2-oxopent-4-enoate hydratase activity"/>
    <property type="evidence" value="ECO:0007669"/>
    <property type="project" value="TreeGrafter"/>
</dbReference>
<dbReference type="InterPro" id="IPR011234">
    <property type="entry name" value="Fumarylacetoacetase-like_C"/>
</dbReference>
<reference evidence="4" key="1">
    <citation type="submission" date="2020-02" db="EMBL/GenBank/DDBJ databases">
        <title>Synteny-based analysis reveals conserved mechanism for high triclosan tolerance in Pseudomonas, as well as instances of horizontal transfer.</title>
        <authorList>
            <person name="Mcfarland A.G."/>
            <person name="Bertucci H.K."/>
            <person name="Litmann E."/>
            <person name="Shen J."/>
            <person name="Huttenhower C."/>
            <person name="Hartmann E.M."/>
        </authorList>
    </citation>
    <scope>NUCLEOTIDE SEQUENCE</scope>
    <source>
        <strain evidence="4">109A1</strain>
    </source>
</reference>
<dbReference type="GO" id="GO:0005737">
    <property type="term" value="C:cytoplasm"/>
    <property type="evidence" value="ECO:0007669"/>
    <property type="project" value="TreeGrafter"/>
</dbReference>
<gene>
    <name evidence="4" type="ORF">G7024_02325</name>
</gene>
<evidence type="ECO:0000259" key="3">
    <source>
        <dbReference type="Pfam" id="PF01557"/>
    </source>
</evidence>
<dbReference type="PANTHER" id="PTHR30143">
    <property type="entry name" value="ACID HYDRATASE"/>
    <property type="match status" value="1"/>
</dbReference>